<dbReference type="PANTHER" id="PTHR47467">
    <property type="entry name" value="OS01G0867200 PROTEIN"/>
    <property type="match status" value="1"/>
</dbReference>
<organism evidence="1 2">
    <name type="scientific">Citrullus colocynthis</name>
    <name type="common">colocynth</name>
    <dbReference type="NCBI Taxonomy" id="252529"/>
    <lineage>
        <taxon>Eukaryota</taxon>
        <taxon>Viridiplantae</taxon>
        <taxon>Streptophyta</taxon>
        <taxon>Embryophyta</taxon>
        <taxon>Tracheophyta</taxon>
        <taxon>Spermatophyta</taxon>
        <taxon>Magnoliopsida</taxon>
        <taxon>eudicotyledons</taxon>
        <taxon>Gunneridae</taxon>
        <taxon>Pentapetalae</taxon>
        <taxon>rosids</taxon>
        <taxon>fabids</taxon>
        <taxon>Cucurbitales</taxon>
        <taxon>Cucurbitaceae</taxon>
        <taxon>Benincaseae</taxon>
        <taxon>Citrullus</taxon>
    </lineage>
</organism>
<dbReference type="InterPro" id="IPR015943">
    <property type="entry name" value="WD40/YVTN_repeat-like_dom_sf"/>
</dbReference>
<dbReference type="Gene3D" id="2.130.10.10">
    <property type="entry name" value="YVTN repeat-like/Quinoprotein amine dehydrogenase"/>
    <property type="match status" value="1"/>
</dbReference>
<dbReference type="InterPro" id="IPR036322">
    <property type="entry name" value="WD40_repeat_dom_sf"/>
</dbReference>
<protein>
    <recommendedName>
        <fullName evidence="3">Transducin/WD40 repeat-like superfamily protein</fullName>
    </recommendedName>
</protein>
<proteinExistence type="predicted"/>
<dbReference type="SUPFAM" id="SSF50978">
    <property type="entry name" value="WD40 repeat-like"/>
    <property type="match status" value="1"/>
</dbReference>
<dbReference type="Proteomes" id="UP001642487">
    <property type="component" value="Chromosome 11"/>
</dbReference>
<dbReference type="PANTHER" id="PTHR47467:SF1">
    <property type="entry name" value="WD40 REPEAT-CONTAINING PROTEIN"/>
    <property type="match status" value="1"/>
</dbReference>
<evidence type="ECO:0008006" key="3">
    <source>
        <dbReference type="Google" id="ProtNLM"/>
    </source>
</evidence>
<name>A0ABP0XZ95_9ROSI</name>
<accession>A0ABP0XZ95</accession>
<gene>
    <name evidence="1" type="ORF">CITCOLO1_LOCUS5196</name>
</gene>
<evidence type="ECO:0000313" key="2">
    <source>
        <dbReference type="Proteomes" id="UP001642487"/>
    </source>
</evidence>
<sequence length="469" mass="51057">MTKLISIGGICWGWHQKSSSELITRANCWVHNDCRQSKVDVASIDTCWSCKLTQAALVFNQPLVVTAKVGTAVSFQAVAPTSSPPAKIFPASAVSFNCSKAMLKAKNLRKAVVPPTLIDDPSPGNLQPTRLALHVTPDGSSCWVFIASGSRVFKLQISMEESSVLEGKDSLLIPEQTKVLDSLLLNRCPHRSEIQSLVLAEVDSSNDQLLGTVDSYGHLIVSKLDATGKDADKFTYSVSPRDSGLSEGSWAGLCFSPSELFTAAVAHSFGKTVDIFDQDVHVRTLRTLLYPTALSFIQNLSFGNGSPVLAVTEGCQLTIWDLRMKENGGCLQRICGSVGDNFYAVCTSSNGDVAVGGADRTVTIYDPRRWSALSRWVHCSKYEITGLAFSSIDSDYIYVQGVDYEVFCGQWKERKKSFSLRGDSNWLGFSKSCRRDVLGGWCDSGSIFLTDVTRDSKNDTSNGFINGLS</sequence>
<evidence type="ECO:0000313" key="1">
    <source>
        <dbReference type="EMBL" id="CAK9313479.1"/>
    </source>
</evidence>
<keyword evidence="2" id="KW-1185">Reference proteome</keyword>
<reference evidence="1 2" key="1">
    <citation type="submission" date="2024-03" db="EMBL/GenBank/DDBJ databases">
        <authorList>
            <person name="Gkanogiannis A."/>
            <person name="Becerra Lopez-Lavalle L."/>
        </authorList>
    </citation>
    <scope>NUCLEOTIDE SEQUENCE [LARGE SCALE GENOMIC DNA]</scope>
</reference>
<dbReference type="EMBL" id="OZ021745">
    <property type="protein sequence ID" value="CAK9313479.1"/>
    <property type="molecule type" value="Genomic_DNA"/>
</dbReference>